<gene>
    <name evidence="2" type="ORF">SAMN02745691_01881</name>
</gene>
<name>A0A1M6IZW3_9FIRM</name>
<keyword evidence="1" id="KW-1133">Transmembrane helix</keyword>
<dbReference type="Proteomes" id="UP000184342">
    <property type="component" value="Unassembled WGS sequence"/>
</dbReference>
<accession>A0A1M6IZW3</accession>
<evidence type="ECO:0000313" key="3">
    <source>
        <dbReference type="Proteomes" id="UP000184342"/>
    </source>
</evidence>
<evidence type="ECO:0000313" key="2">
    <source>
        <dbReference type="EMBL" id="SHJ39981.1"/>
    </source>
</evidence>
<keyword evidence="1" id="KW-0472">Membrane</keyword>
<evidence type="ECO:0000256" key="1">
    <source>
        <dbReference type="SAM" id="Phobius"/>
    </source>
</evidence>
<proteinExistence type="predicted"/>
<keyword evidence="3" id="KW-1185">Reference proteome</keyword>
<organism evidence="2 3">
    <name type="scientific">Parasporobacterium paucivorans DSM 15970</name>
    <dbReference type="NCBI Taxonomy" id="1122934"/>
    <lineage>
        <taxon>Bacteria</taxon>
        <taxon>Bacillati</taxon>
        <taxon>Bacillota</taxon>
        <taxon>Clostridia</taxon>
        <taxon>Lachnospirales</taxon>
        <taxon>Lachnospiraceae</taxon>
        <taxon>Parasporobacterium</taxon>
    </lineage>
</organism>
<dbReference type="EMBL" id="FQYT01000020">
    <property type="protein sequence ID" value="SHJ39981.1"/>
    <property type="molecule type" value="Genomic_DNA"/>
</dbReference>
<protein>
    <submittedName>
        <fullName evidence="2">Uncharacterized protein</fullName>
    </submittedName>
</protein>
<feature type="transmembrane region" description="Helical" evidence="1">
    <location>
        <begin position="111"/>
        <end position="132"/>
    </location>
</feature>
<sequence length="133" mass="15428">MAEENGYADLSDELRTIEKKELEYRKAVGNVKFESVEKADEARDEKKKIDDAVVESAPFDEKIRQFYHLDKSIFETEFSQVYLADLQMTMKSELAKMLSQSKNIKMRRRNFTGSVIFAVIVDNVDISLTIVYN</sequence>
<dbReference type="AlphaFoldDB" id="A0A1M6IZW3"/>
<reference evidence="2 3" key="1">
    <citation type="submission" date="2016-11" db="EMBL/GenBank/DDBJ databases">
        <authorList>
            <person name="Jaros S."/>
            <person name="Januszkiewicz K."/>
            <person name="Wedrychowicz H."/>
        </authorList>
    </citation>
    <scope>NUCLEOTIDE SEQUENCE [LARGE SCALE GENOMIC DNA]</scope>
    <source>
        <strain evidence="2 3">DSM 15970</strain>
    </source>
</reference>
<keyword evidence="1" id="KW-0812">Transmembrane</keyword>